<dbReference type="EMBL" id="ABJL02000008">
    <property type="protein sequence ID" value="EDV04144.1"/>
    <property type="molecule type" value="Genomic_DNA"/>
</dbReference>
<proteinExistence type="predicted"/>
<name>B3CIT6_9BACE</name>
<sequence>MLHLTYIFCGTKVLMFDETHAMQISEYLCFTYQIVAFFSGSKKSHEFGTIEIPKSACFAQLKQKENL</sequence>
<reference evidence="1 2" key="2">
    <citation type="submission" date="2008-04" db="EMBL/GenBank/DDBJ databases">
        <authorList>
            <person name="Fulton L."/>
            <person name="Clifton S."/>
            <person name="Fulton B."/>
            <person name="Xu J."/>
            <person name="Minx P."/>
            <person name="Pepin K.H."/>
            <person name="Johnson M."/>
            <person name="Thiruvilangam P."/>
            <person name="Bhonagiri V."/>
            <person name="Nash W.E."/>
            <person name="Mardis E.R."/>
            <person name="Wilson R.K."/>
        </authorList>
    </citation>
    <scope>NUCLEOTIDE SEQUENCE [LARGE SCALE GENOMIC DNA]</scope>
    <source>
        <strain evidence="1 2">DSM 17393</strain>
    </source>
</reference>
<evidence type="ECO:0000313" key="1">
    <source>
        <dbReference type="EMBL" id="EDV04144.1"/>
    </source>
</evidence>
<protein>
    <submittedName>
        <fullName evidence="1">Uncharacterized protein</fullName>
    </submittedName>
</protein>
<dbReference type="Proteomes" id="UP000004596">
    <property type="component" value="Unassembled WGS sequence"/>
</dbReference>
<dbReference type="AlphaFoldDB" id="B3CIT6"/>
<gene>
    <name evidence="1" type="ORF">BACINT_03277</name>
</gene>
<comment type="caution">
    <text evidence="1">The sequence shown here is derived from an EMBL/GenBank/DDBJ whole genome shotgun (WGS) entry which is preliminary data.</text>
</comment>
<reference evidence="1 2" key="1">
    <citation type="submission" date="2008-04" db="EMBL/GenBank/DDBJ databases">
        <title>Draft genome sequence of Bacteroides intestinalis (DSM 17393).</title>
        <authorList>
            <person name="Sudarsanam P."/>
            <person name="Ley R."/>
            <person name="Guruge J."/>
            <person name="Turnbaugh P.J."/>
            <person name="Mahowald M."/>
            <person name="Liep D."/>
            <person name="Gordon J."/>
        </authorList>
    </citation>
    <scope>NUCLEOTIDE SEQUENCE [LARGE SCALE GENOMIC DNA]</scope>
    <source>
        <strain evidence="1 2">DSM 17393</strain>
    </source>
</reference>
<organism evidence="1 2">
    <name type="scientific">Bacteroides intestinalis DSM 17393</name>
    <dbReference type="NCBI Taxonomy" id="471870"/>
    <lineage>
        <taxon>Bacteria</taxon>
        <taxon>Pseudomonadati</taxon>
        <taxon>Bacteroidota</taxon>
        <taxon>Bacteroidia</taxon>
        <taxon>Bacteroidales</taxon>
        <taxon>Bacteroidaceae</taxon>
        <taxon>Bacteroides</taxon>
    </lineage>
</organism>
<accession>B3CIT6</accession>
<evidence type="ECO:0000313" key="2">
    <source>
        <dbReference type="Proteomes" id="UP000004596"/>
    </source>
</evidence>